<feature type="signal peptide" evidence="1">
    <location>
        <begin position="1"/>
        <end position="20"/>
    </location>
</feature>
<evidence type="ECO:0000313" key="2">
    <source>
        <dbReference type="EMBL" id="KAF2069364.1"/>
    </source>
</evidence>
<sequence>MNTTILTLLVLSAFVMGCMCENPIGATFTTGGSKSVLMFDKCHATSANTWVHVNYTSFYAQYQTQSVIDIHTYRSSDCSSQMIFFVELNGVTPFTQQYLNIDGFTKQYTVDLAWPKMSVKDSIIMNIYDKNQFDTPSSYKILPNNSELFGSTVYCNAQGVPMQKKCAHIKVNNNGPKECVESPLKGLFTQNDVTLSFTCSDLSL</sequence>
<organism evidence="2 3">
    <name type="scientific">Polysphondylium violaceum</name>
    <dbReference type="NCBI Taxonomy" id="133409"/>
    <lineage>
        <taxon>Eukaryota</taxon>
        <taxon>Amoebozoa</taxon>
        <taxon>Evosea</taxon>
        <taxon>Eumycetozoa</taxon>
        <taxon>Dictyostelia</taxon>
        <taxon>Dictyosteliales</taxon>
        <taxon>Dictyosteliaceae</taxon>
        <taxon>Polysphondylium</taxon>
    </lineage>
</organism>
<dbReference type="AlphaFoldDB" id="A0A8J4PNG0"/>
<keyword evidence="1" id="KW-0732">Signal</keyword>
<accession>A0A8J4PNG0</accession>
<keyword evidence="3" id="KW-1185">Reference proteome</keyword>
<dbReference type="EMBL" id="AJWJ01000678">
    <property type="protein sequence ID" value="KAF2069364.1"/>
    <property type="molecule type" value="Genomic_DNA"/>
</dbReference>
<evidence type="ECO:0008006" key="4">
    <source>
        <dbReference type="Google" id="ProtNLM"/>
    </source>
</evidence>
<protein>
    <recommendedName>
        <fullName evidence="4">Secreted protein</fullName>
    </recommendedName>
</protein>
<comment type="caution">
    <text evidence="2">The sequence shown here is derived from an EMBL/GenBank/DDBJ whole genome shotgun (WGS) entry which is preliminary data.</text>
</comment>
<feature type="chain" id="PRO_5035207562" description="Secreted protein" evidence="1">
    <location>
        <begin position="21"/>
        <end position="204"/>
    </location>
</feature>
<dbReference type="Proteomes" id="UP000695562">
    <property type="component" value="Unassembled WGS sequence"/>
</dbReference>
<evidence type="ECO:0000256" key="1">
    <source>
        <dbReference type="SAM" id="SignalP"/>
    </source>
</evidence>
<gene>
    <name evidence="2" type="ORF">CYY_009318</name>
</gene>
<reference evidence="2" key="1">
    <citation type="submission" date="2020-01" db="EMBL/GenBank/DDBJ databases">
        <title>Development of genomics and gene disruption for Polysphondylium violaceum indicates a role for the polyketide synthase stlB in stalk morphogenesis.</title>
        <authorList>
            <person name="Narita B."/>
            <person name="Kawabe Y."/>
            <person name="Kin K."/>
            <person name="Saito T."/>
            <person name="Gibbs R."/>
            <person name="Kuspa A."/>
            <person name="Muzny D."/>
            <person name="Queller D."/>
            <person name="Richards S."/>
            <person name="Strassman J."/>
            <person name="Sucgang R."/>
            <person name="Worley K."/>
            <person name="Schaap P."/>
        </authorList>
    </citation>
    <scope>NUCLEOTIDE SEQUENCE</scope>
    <source>
        <strain evidence="2">QSvi11</strain>
    </source>
</reference>
<proteinExistence type="predicted"/>
<name>A0A8J4PNG0_9MYCE</name>
<evidence type="ECO:0000313" key="3">
    <source>
        <dbReference type="Proteomes" id="UP000695562"/>
    </source>
</evidence>